<keyword evidence="5" id="KW-1185">Reference proteome</keyword>
<sequence length="1030" mass="115782">MQHEGRAILGIFLATYSSKGDYLPLRYPVMPHDYECAEMLLRNAETRCYEAAATDQVRVGDDADDAGSDTNAGEPPSADMRNSFKDLPSRAGSYTSIGNANINTSTPVSVGPPSSAGATGGPAKVSGRGDSRAPRGGQISATDENSQQPADVSSPVPGFNRDTPQRWSIDQKINGFDPMFLAQLFSPRPSMSDQRFQVAIDNVLFVGHPLRDDRNVETLDPDYYDIEPQDAETVSRLTSMTENDDWKVKPHVLLPREGDLREGNLRETNLLEDLGLVNLVLNREPSEAGDSAISAGEREVRDSKEWKRRGYRKRVYPKLFHVVFMLDNTAPGIEALADRLYDHVLKRLTKTLMIEQMEANYVLSQSQLIRSLNDQAESEKYSPAKYLQEILKRSKLATNLIELYHGLYKGELVNLHVRRRIMLSLQIPRGPPLDRPQPSARPRLAFSSGYGVAGYGSANAINGSNSTSMAHTPRPATPLDATASASGGVSHGLDQRSLNYCDAATQTIAPDVQEYWGPNFFDRTISQTPVRNCGVGTVPTAHGSLTARCASSDIVVNDRELQPGELNRYPRIEPYHAILLLEDVDALRRRLFDSDASPTLLVIIERAQPTESLSELHTKVDCSFAQLCRFVAHLVYWGVAKLICPIKPTHTYVPTAQRLTAALMERLSGQHFSLCTLPQLLARLHPPRPAELVLKAILSAAGQNAVAEHVPEVGSEEAPNARARDSKAEFREMLAFLLREGVIAQYHTWPTLLVPNYVKFNISEEVFVRLSLGWFCTLHAEHPDLLGAFPQALLDKAEYESWQSYESREKADAEMFRLLSRGAENRMNLCRVMRKLAVSRVREAWSEKKRGKHGQELSNIERKMEAEERKVHEFCNRIENDGIETLVNAQSQYRLRQSQTRQELIQDRRAHGKDIPEDLDDLPTDQLYKWYDYVRRDFDLSELTQEIVSKYVSYVPTDGPPQRTEAERRYIAKLVEGRPTNQQEWFHRNSHLFTGSNHLVKLFGAEKAPLPRMEAILREFGSPILLPQHI</sequence>
<dbReference type="EMBL" id="JANBTX010000287">
    <property type="protein sequence ID" value="KAJ2683458.1"/>
    <property type="molecule type" value="Genomic_DNA"/>
</dbReference>
<comment type="subcellular location">
    <subcellularLocation>
        <location evidence="1">Vacuole membrane</location>
        <topology evidence="1">Peripheral membrane protein</topology>
    </subcellularLocation>
</comment>
<organism evidence="4 5">
    <name type="scientific">Coemansia spiralis</name>
    <dbReference type="NCBI Taxonomy" id="417178"/>
    <lineage>
        <taxon>Eukaryota</taxon>
        <taxon>Fungi</taxon>
        <taxon>Fungi incertae sedis</taxon>
        <taxon>Zoopagomycota</taxon>
        <taxon>Kickxellomycotina</taxon>
        <taxon>Kickxellomycetes</taxon>
        <taxon>Kickxellales</taxon>
        <taxon>Kickxellaceae</taxon>
        <taxon>Coemansia</taxon>
    </lineage>
</organism>
<comment type="caution">
    <text evidence="4">The sequence shown here is derived from an EMBL/GenBank/DDBJ whole genome shotgun (WGS) entry which is preliminary data.</text>
</comment>
<keyword evidence="2" id="KW-0175">Coiled coil</keyword>
<evidence type="ECO:0000313" key="4">
    <source>
        <dbReference type="EMBL" id="KAJ2683458.1"/>
    </source>
</evidence>
<feature type="region of interest" description="Disordered" evidence="3">
    <location>
        <begin position="59"/>
        <end position="165"/>
    </location>
</feature>
<comment type="function">
    <text evidence="1">Mediates inactivation of the TORC1 complex in response to amino acid starvation. Required for meiotic nuclear division.</text>
</comment>
<feature type="compositionally biased region" description="Polar residues" evidence="3">
    <location>
        <begin position="92"/>
        <end position="103"/>
    </location>
</feature>
<dbReference type="GO" id="GO:0034198">
    <property type="term" value="P:cellular response to amino acid starvation"/>
    <property type="evidence" value="ECO:0007669"/>
    <property type="project" value="TreeGrafter"/>
</dbReference>
<keyword evidence="1" id="KW-0469">Meiosis</keyword>
<protein>
    <recommendedName>
        <fullName evidence="1">Nitrogen permease regulator 3</fullName>
    </recommendedName>
    <alternativeName>
        <fullName evidence="1">Required for meiotic nuclear division protein 11</fullName>
    </alternativeName>
</protein>
<feature type="compositionally biased region" description="Polar residues" evidence="3">
    <location>
        <begin position="139"/>
        <end position="151"/>
    </location>
</feature>
<dbReference type="InterPro" id="IPR005365">
    <property type="entry name" value="Npr3"/>
</dbReference>
<dbReference type="PANTHER" id="PTHR13153:SF5">
    <property type="entry name" value="GATOR COMPLEX PROTEIN NPRL3"/>
    <property type="match status" value="1"/>
</dbReference>
<reference evidence="4" key="1">
    <citation type="submission" date="2022-07" db="EMBL/GenBank/DDBJ databases">
        <title>Phylogenomic reconstructions and comparative analyses of Kickxellomycotina fungi.</title>
        <authorList>
            <person name="Reynolds N.K."/>
            <person name="Stajich J.E."/>
            <person name="Barry K."/>
            <person name="Grigoriev I.V."/>
            <person name="Crous P."/>
            <person name="Smith M.E."/>
        </authorList>
    </citation>
    <scope>NUCLEOTIDE SEQUENCE</scope>
    <source>
        <strain evidence="4">CBS 109367</strain>
    </source>
</reference>
<dbReference type="GO" id="GO:0051321">
    <property type="term" value="P:meiotic cell cycle"/>
    <property type="evidence" value="ECO:0007669"/>
    <property type="project" value="UniProtKB-UniRule"/>
</dbReference>
<evidence type="ECO:0000313" key="5">
    <source>
        <dbReference type="Proteomes" id="UP001151516"/>
    </source>
</evidence>
<feature type="coiled-coil region" evidence="2">
    <location>
        <begin position="850"/>
        <end position="877"/>
    </location>
</feature>
<feature type="region of interest" description="Disordered" evidence="3">
    <location>
        <begin position="464"/>
        <end position="488"/>
    </location>
</feature>
<dbReference type="GO" id="GO:0038202">
    <property type="term" value="P:TORC1 signaling"/>
    <property type="evidence" value="ECO:0007669"/>
    <property type="project" value="TreeGrafter"/>
</dbReference>
<evidence type="ECO:0000256" key="1">
    <source>
        <dbReference type="RuleBase" id="RU368069"/>
    </source>
</evidence>
<dbReference type="AlphaFoldDB" id="A0A9W8L0P2"/>
<proteinExistence type="inferred from homology"/>
<dbReference type="GO" id="GO:1990130">
    <property type="term" value="C:GATOR1 complex"/>
    <property type="evidence" value="ECO:0007669"/>
    <property type="project" value="TreeGrafter"/>
</dbReference>
<comment type="similarity">
    <text evidence="1">Belongs to the NPR3 family.</text>
</comment>
<dbReference type="OrthoDB" id="18648at2759"/>
<evidence type="ECO:0000256" key="2">
    <source>
        <dbReference type="SAM" id="Coils"/>
    </source>
</evidence>
<dbReference type="GO" id="GO:1904262">
    <property type="term" value="P:negative regulation of TORC1 signaling"/>
    <property type="evidence" value="ECO:0007669"/>
    <property type="project" value="TreeGrafter"/>
</dbReference>
<dbReference type="PANTHER" id="PTHR13153">
    <property type="entry name" value="CGTHBA PROTEIN -14 GENE PROTEIN"/>
    <property type="match status" value="1"/>
</dbReference>
<evidence type="ECO:0000256" key="3">
    <source>
        <dbReference type="SAM" id="MobiDB-lite"/>
    </source>
</evidence>
<keyword evidence="1" id="KW-0732">Signal</keyword>
<dbReference type="Proteomes" id="UP001151516">
    <property type="component" value="Unassembled WGS sequence"/>
</dbReference>
<accession>A0A9W8L0P2</accession>
<gene>
    <name evidence="4" type="primary">npr3</name>
    <name evidence="4" type="ORF">IWW39_005488</name>
</gene>
<dbReference type="GO" id="GO:0010508">
    <property type="term" value="P:positive regulation of autophagy"/>
    <property type="evidence" value="ECO:0007669"/>
    <property type="project" value="TreeGrafter"/>
</dbReference>
<dbReference type="GO" id="GO:0005774">
    <property type="term" value="C:vacuolar membrane"/>
    <property type="evidence" value="ECO:0007669"/>
    <property type="project" value="UniProtKB-SubCell"/>
</dbReference>
<dbReference type="Pfam" id="PF03666">
    <property type="entry name" value="NPR3"/>
    <property type="match status" value="1"/>
</dbReference>
<name>A0A9W8L0P2_9FUNG</name>
<feature type="compositionally biased region" description="Low complexity" evidence="3">
    <location>
        <begin position="104"/>
        <end position="123"/>
    </location>
</feature>